<keyword evidence="3" id="KW-1185">Reference proteome</keyword>
<dbReference type="Pfam" id="PF07045">
    <property type="entry name" value="DUF1330"/>
    <property type="match status" value="1"/>
</dbReference>
<dbReference type="Gene3D" id="3.30.70.100">
    <property type="match status" value="1"/>
</dbReference>
<sequence>MPAYFLVNITVRDPAKFEQYRQAVPAVIAKFGGRYIVRGGAVEVLEGDPGLDRVVILEFPDAAAARAFYASEDYAPLLALRLSATEGSMALVEGLPG</sequence>
<gene>
    <name evidence="2" type="ORF">GWK16_16830</name>
</gene>
<dbReference type="PANTHER" id="PTHR41521">
    <property type="match status" value="1"/>
</dbReference>
<dbReference type="EMBL" id="JABBKX010000006">
    <property type="protein sequence ID" value="NMJ42914.1"/>
    <property type="molecule type" value="Genomic_DNA"/>
</dbReference>
<protein>
    <submittedName>
        <fullName evidence="2">DUF1330 domain-containing protein</fullName>
    </submittedName>
</protein>
<dbReference type="SUPFAM" id="SSF54909">
    <property type="entry name" value="Dimeric alpha+beta barrel"/>
    <property type="match status" value="1"/>
</dbReference>
<name>A0A848EE95_9PROT</name>
<reference evidence="2 3" key="1">
    <citation type="submission" date="2020-03" db="EMBL/GenBank/DDBJ databases">
        <authorList>
            <person name="Sun Q."/>
        </authorList>
    </citation>
    <scope>NUCLEOTIDE SEQUENCE [LARGE SCALE GENOMIC DNA]</scope>
    <source>
        <strain evidence="2 3">JC162</strain>
    </source>
</reference>
<comment type="caution">
    <text evidence="2">The sequence shown here is derived from an EMBL/GenBank/DDBJ whole genome shotgun (WGS) entry which is preliminary data.</text>
</comment>
<dbReference type="AlphaFoldDB" id="A0A848EE95"/>
<dbReference type="Proteomes" id="UP000548582">
    <property type="component" value="Unassembled WGS sequence"/>
</dbReference>
<dbReference type="RefSeq" id="WP_170055151.1">
    <property type="nucleotide sequence ID" value="NZ_JABBKX010000006.1"/>
</dbReference>
<evidence type="ECO:0000313" key="2">
    <source>
        <dbReference type="EMBL" id="NMJ42914.1"/>
    </source>
</evidence>
<dbReference type="InterPro" id="IPR010753">
    <property type="entry name" value="DUF1330"/>
</dbReference>
<dbReference type="PANTHER" id="PTHR41521:SF4">
    <property type="entry name" value="BLR0684 PROTEIN"/>
    <property type="match status" value="1"/>
</dbReference>
<proteinExistence type="predicted"/>
<evidence type="ECO:0000313" key="3">
    <source>
        <dbReference type="Proteomes" id="UP000548582"/>
    </source>
</evidence>
<accession>A0A848EE95</accession>
<dbReference type="InterPro" id="IPR011008">
    <property type="entry name" value="Dimeric_a/b-barrel"/>
</dbReference>
<organism evidence="2 3">
    <name type="scientific">Neoroseomonas marina</name>
    <dbReference type="NCBI Taxonomy" id="1232220"/>
    <lineage>
        <taxon>Bacteria</taxon>
        <taxon>Pseudomonadati</taxon>
        <taxon>Pseudomonadota</taxon>
        <taxon>Alphaproteobacteria</taxon>
        <taxon>Acetobacterales</taxon>
        <taxon>Acetobacteraceae</taxon>
        <taxon>Neoroseomonas</taxon>
    </lineage>
</organism>
<feature type="domain" description="DUF1330" evidence="1">
    <location>
        <begin position="2"/>
        <end position="95"/>
    </location>
</feature>
<evidence type="ECO:0000259" key="1">
    <source>
        <dbReference type="Pfam" id="PF07045"/>
    </source>
</evidence>